<protein>
    <submittedName>
        <fullName evidence="2">Uncharacterized protein</fullName>
    </submittedName>
</protein>
<dbReference type="AlphaFoldDB" id="A0AAD7SK38"/>
<evidence type="ECO:0000256" key="1">
    <source>
        <dbReference type="SAM" id="MobiDB-lite"/>
    </source>
</evidence>
<name>A0AAD7SK38_9TELE</name>
<evidence type="ECO:0000313" key="3">
    <source>
        <dbReference type="Proteomes" id="UP001221898"/>
    </source>
</evidence>
<dbReference type="Proteomes" id="UP001221898">
    <property type="component" value="Unassembled WGS sequence"/>
</dbReference>
<organism evidence="2 3">
    <name type="scientific">Aldrovandia affinis</name>
    <dbReference type="NCBI Taxonomy" id="143900"/>
    <lineage>
        <taxon>Eukaryota</taxon>
        <taxon>Metazoa</taxon>
        <taxon>Chordata</taxon>
        <taxon>Craniata</taxon>
        <taxon>Vertebrata</taxon>
        <taxon>Euteleostomi</taxon>
        <taxon>Actinopterygii</taxon>
        <taxon>Neopterygii</taxon>
        <taxon>Teleostei</taxon>
        <taxon>Notacanthiformes</taxon>
        <taxon>Halosauridae</taxon>
        <taxon>Aldrovandia</taxon>
    </lineage>
</organism>
<keyword evidence="3" id="KW-1185">Reference proteome</keyword>
<proteinExistence type="predicted"/>
<accession>A0AAD7SK38</accession>
<dbReference type="EMBL" id="JAINUG010000055">
    <property type="protein sequence ID" value="KAJ8403988.1"/>
    <property type="molecule type" value="Genomic_DNA"/>
</dbReference>
<evidence type="ECO:0000313" key="2">
    <source>
        <dbReference type="EMBL" id="KAJ8403988.1"/>
    </source>
</evidence>
<gene>
    <name evidence="2" type="ORF">AAFF_G00343380</name>
</gene>
<sequence length="338" mass="36837">MAHQLLRLKGVTSTLRDGGAIAPPSSGGHQRGTPQAVDTASHVHPALGQQVDANVQQCAPVGGASDGGRRCGAAQAVRVPAYTKGTEEACGTIIAQLTCKLLQEWRCADQVVNMAFDTTASNTGHLMAACIAIQLSLGRPLLWSGCWHHIGEGTITTRQQVLKILAFADFITHIYATWWLTCDTAIDAAWNDLTLHHHLYAYKSVDAGIAASVIKELERHLWYLTGEMLPLVLFSTKVPVGERHALTEAILEYKPADLPMRAPQLCFGTGFRKPKFPALSLTTSLANLAVRHAPAVSHFVTAVRSEQNLQFVLQAVEHDRSKQPNLRCCKRKLDTDQE</sequence>
<reference evidence="2" key="1">
    <citation type="journal article" date="2023" name="Science">
        <title>Genome structures resolve the early diversification of teleost fishes.</title>
        <authorList>
            <person name="Parey E."/>
            <person name="Louis A."/>
            <person name="Montfort J."/>
            <person name="Bouchez O."/>
            <person name="Roques C."/>
            <person name="Iampietro C."/>
            <person name="Lluch J."/>
            <person name="Castinel A."/>
            <person name="Donnadieu C."/>
            <person name="Desvignes T."/>
            <person name="Floi Bucao C."/>
            <person name="Jouanno E."/>
            <person name="Wen M."/>
            <person name="Mejri S."/>
            <person name="Dirks R."/>
            <person name="Jansen H."/>
            <person name="Henkel C."/>
            <person name="Chen W.J."/>
            <person name="Zahm M."/>
            <person name="Cabau C."/>
            <person name="Klopp C."/>
            <person name="Thompson A.W."/>
            <person name="Robinson-Rechavi M."/>
            <person name="Braasch I."/>
            <person name="Lecointre G."/>
            <person name="Bobe J."/>
            <person name="Postlethwait J.H."/>
            <person name="Berthelot C."/>
            <person name="Roest Crollius H."/>
            <person name="Guiguen Y."/>
        </authorList>
    </citation>
    <scope>NUCLEOTIDE SEQUENCE</scope>
    <source>
        <strain evidence="2">NC1722</strain>
    </source>
</reference>
<comment type="caution">
    <text evidence="2">The sequence shown here is derived from an EMBL/GenBank/DDBJ whole genome shotgun (WGS) entry which is preliminary data.</text>
</comment>
<feature type="region of interest" description="Disordered" evidence="1">
    <location>
        <begin position="15"/>
        <end position="36"/>
    </location>
</feature>